<evidence type="ECO:0000313" key="1">
    <source>
        <dbReference type="EMBL" id="KKM98865.1"/>
    </source>
</evidence>
<organism evidence="1">
    <name type="scientific">marine sediment metagenome</name>
    <dbReference type="NCBI Taxonomy" id="412755"/>
    <lineage>
        <taxon>unclassified sequences</taxon>
        <taxon>metagenomes</taxon>
        <taxon>ecological metagenomes</taxon>
    </lineage>
</organism>
<protein>
    <submittedName>
        <fullName evidence="1">Uncharacterized protein</fullName>
    </submittedName>
</protein>
<dbReference type="EMBL" id="LAZR01005567">
    <property type="protein sequence ID" value="KKM98865.1"/>
    <property type="molecule type" value="Genomic_DNA"/>
</dbReference>
<comment type="caution">
    <text evidence="1">The sequence shown here is derived from an EMBL/GenBank/DDBJ whole genome shotgun (WGS) entry which is preliminary data.</text>
</comment>
<reference evidence="1" key="1">
    <citation type="journal article" date="2015" name="Nature">
        <title>Complex archaea that bridge the gap between prokaryotes and eukaryotes.</title>
        <authorList>
            <person name="Spang A."/>
            <person name="Saw J.H."/>
            <person name="Jorgensen S.L."/>
            <person name="Zaremba-Niedzwiedzka K."/>
            <person name="Martijn J."/>
            <person name="Lind A.E."/>
            <person name="van Eijk R."/>
            <person name="Schleper C."/>
            <person name="Guy L."/>
            <person name="Ettema T.J."/>
        </authorList>
    </citation>
    <scope>NUCLEOTIDE SEQUENCE</scope>
</reference>
<dbReference type="AlphaFoldDB" id="A0A0F9PCZ1"/>
<name>A0A0F9PCZ1_9ZZZZ</name>
<proteinExistence type="predicted"/>
<gene>
    <name evidence="1" type="ORF">LCGC14_1153600</name>
</gene>
<sequence length="87" mass="10312">MTQDKIFKAFRGPQRHVKRAMSTVQRKRRNAFRTCAAYWKQSLTQDERLLWLEFSNLFETGYNAFLRINLVQVFNGLPIISVPVIYS</sequence>
<accession>A0A0F9PCZ1</accession>